<proteinExistence type="predicted"/>
<reference evidence="1" key="1">
    <citation type="submission" date="2020-12" db="EMBL/GenBank/DDBJ databases">
        <title>Metabolic potential, ecology and presence of endohyphal bacteria is reflected in genomic diversity of Mucoromycotina.</title>
        <authorList>
            <person name="Muszewska A."/>
            <person name="Okrasinska A."/>
            <person name="Steczkiewicz K."/>
            <person name="Drgas O."/>
            <person name="Orlowska M."/>
            <person name="Perlinska-Lenart U."/>
            <person name="Aleksandrzak-Piekarczyk T."/>
            <person name="Szatraj K."/>
            <person name="Zielenkiewicz U."/>
            <person name="Pilsyk S."/>
            <person name="Malc E."/>
            <person name="Mieczkowski P."/>
            <person name="Kruszewska J.S."/>
            <person name="Biernat P."/>
            <person name="Pawlowska J."/>
        </authorList>
    </citation>
    <scope>NUCLEOTIDE SEQUENCE</scope>
    <source>
        <strain evidence="1">WA0000067209</strain>
    </source>
</reference>
<accession>A0A8H7PJ59</accession>
<dbReference type="InterPro" id="IPR051961">
    <property type="entry name" value="Fungal_Metabolite_Diox"/>
</dbReference>
<dbReference type="EMBL" id="JAEPQZ010000012">
    <property type="protein sequence ID" value="KAG2174838.1"/>
    <property type="molecule type" value="Genomic_DNA"/>
</dbReference>
<keyword evidence="2" id="KW-1185">Reference proteome</keyword>
<dbReference type="PANTHER" id="PTHR37563:SF2">
    <property type="entry name" value="PHYTANOYL-COA DIOXYGENASE FAMILY PROTEIN (AFU_ORTHOLOGUE AFUA_2G03330)"/>
    <property type="match status" value="1"/>
</dbReference>
<dbReference type="InterPro" id="IPR008775">
    <property type="entry name" value="Phytyl_CoA_dOase-like"/>
</dbReference>
<dbReference type="Proteomes" id="UP000654370">
    <property type="component" value="Unassembled WGS sequence"/>
</dbReference>
<sequence>MLNIVKTVTQHLPSIPIAIKVSPQEVASGSLNWKNLELATRSLHRDGLVVLEDVIEHAKLDRLNEKMVKDAVILQSAGDASPFNYNKGNIQQDPPLTAEYFEPSIFLNAIATQVTSSMMGPRPRLTFVSGNTALPPTADCPPQSQPTHSDADFDHPSCPFAFVVNVPLVEMTPDNGSTEVWLGTHVFDHNYQEGKHGDRASGRVVESLLEQRREERPPSQPTVKKGSLVIRDLRLWHGGKPNFSNQIRVMLASIYFAPWYRNAMHIDYSEALKETINKYGCGLQIQAEFKPEEEIIKGYLNRPFGNAYDFNQQDRQENEP</sequence>
<protein>
    <recommendedName>
        <fullName evidence="3">Phytanoyl-CoA dioxygenase family protein</fullName>
    </recommendedName>
</protein>
<gene>
    <name evidence="1" type="ORF">INT43_005900</name>
</gene>
<dbReference type="SUPFAM" id="SSF51197">
    <property type="entry name" value="Clavaminate synthase-like"/>
    <property type="match status" value="1"/>
</dbReference>
<evidence type="ECO:0008006" key="3">
    <source>
        <dbReference type="Google" id="ProtNLM"/>
    </source>
</evidence>
<evidence type="ECO:0000313" key="2">
    <source>
        <dbReference type="Proteomes" id="UP000654370"/>
    </source>
</evidence>
<dbReference type="PANTHER" id="PTHR37563">
    <property type="entry name" value="PHYTANOYL-COA DIOXYGENASE FAMILY PROTEIN (AFU_ORTHOLOGUE AFUA_2G03330)"/>
    <property type="match status" value="1"/>
</dbReference>
<dbReference type="Gene3D" id="2.60.120.620">
    <property type="entry name" value="q2cbj1_9rhob like domain"/>
    <property type="match status" value="1"/>
</dbReference>
<evidence type="ECO:0000313" key="1">
    <source>
        <dbReference type="EMBL" id="KAG2174838.1"/>
    </source>
</evidence>
<dbReference type="Pfam" id="PF05721">
    <property type="entry name" value="PhyH"/>
    <property type="match status" value="1"/>
</dbReference>
<name>A0A8H7PJ59_MORIS</name>
<dbReference type="OrthoDB" id="407832at2759"/>
<dbReference type="AlphaFoldDB" id="A0A8H7PJ59"/>
<comment type="caution">
    <text evidence="1">The sequence shown here is derived from an EMBL/GenBank/DDBJ whole genome shotgun (WGS) entry which is preliminary data.</text>
</comment>
<organism evidence="1 2">
    <name type="scientific">Mortierella isabellina</name>
    <name type="common">Filamentous fungus</name>
    <name type="synonym">Umbelopsis isabellina</name>
    <dbReference type="NCBI Taxonomy" id="91625"/>
    <lineage>
        <taxon>Eukaryota</taxon>
        <taxon>Fungi</taxon>
        <taxon>Fungi incertae sedis</taxon>
        <taxon>Mucoromycota</taxon>
        <taxon>Mucoromycotina</taxon>
        <taxon>Umbelopsidomycetes</taxon>
        <taxon>Umbelopsidales</taxon>
        <taxon>Umbelopsidaceae</taxon>
        <taxon>Umbelopsis</taxon>
    </lineage>
</organism>